<feature type="transmembrane region" description="Helical" evidence="8">
    <location>
        <begin position="304"/>
        <end position="329"/>
    </location>
</feature>
<dbReference type="PANTHER" id="PTHR42751">
    <property type="entry name" value="SODIUM/HYDROGEN EXCHANGER FAMILY/TRKA DOMAIN PROTEIN"/>
    <property type="match status" value="1"/>
</dbReference>
<evidence type="ECO:0000259" key="9">
    <source>
        <dbReference type="PROSITE" id="PS51201"/>
    </source>
</evidence>
<proteinExistence type="inferred from homology"/>
<comment type="similarity">
    <text evidence="2">Belongs to the monovalent cation:proton antiporter 2 (CPA2) transporter (TC 2.A.37) family.</text>
</comment>
<evidence type="ECO:0000313" key="11">
    <source>
        <dbReference type="Proteomes" id="UP001165405"/>
    </source>
</evidence>
<feature type="transmembrane region" description="Helical" evidence="8">
    <location>
        <begin position="142"/>
        <end position="164"/>
    </location>
</feature>
<feature type="transmembrane region" description="Helical" evidence="8">
    <location>
        <begin position="44"/>
        <end position="64"/>
    </location>
</feature>
<name>A0AA41U680_9MICO</name>
<comment type="caution">
    <text evidence="10">The sequence shown here is derived from an EMBL/GenBank/DDBJ whole genome shotgun (WGS) entry which is preliminary data.</text>
</comment>
<keyword evidence="3" id="KW-0813">Transport</keyword>
<feature type="transmembrane region" description="Helical" evidence="8">
    <location>
        <begin position="276"/>
        <end position="297"/>
    </location>
</feature>
<dbReference type="InterPro" id="IPR036291">
    <property type="entry name" value="NAD(P)-bd_dom_sf"/>
</dbReference>
<dbReference type="Pfam" id="PF02254">
    <property type="entry name" value="TrkA_N"/>
    <property type="match status" value="1"/>
</dbReference>
<feature type="region of interest" description="Disordered" evidence="7">
    <location>
        <begin position="532"/>
        <end position="566"/>
    </location>
</feature>
<dbReference type="InterPro" id="IPR003148">
    <property type="entry name" value="RCK_N"/>
</dbReference>
<keyword evidence="5 8" id="KW-1133">Transmembrane helix</keyword>
<dbReference type="GO" id="GO:0016020">
    <property type="term" value="C:membrane"/>
    <property type="evidence" value="ECO:0007669"/>
    <property type="project" value="UniProtKB-SubCell"/>
</dbReference>
<keyword evidence="4 8" id="KW-0812">Transmembrane</keyword>
<dbReference type="PANTHER" id="PTHR42751:SF1">
    <property type="entry name" value="CATION_PROTON ANTIPORTER YBAL-RELATED"/>
    <property type="match status" value="1"/>
</dbReference>
<sequence>MGTAALYLGVTFAAGLAAGLVRLPPLVGFLVAGFVLGATGAPELPYLGTLADLGVTLLLFGIGLKFDPRSLLRREVWATTVVHMGISVAVAVGFLGLLMVAGVGVLADESLGSLALVGFALSFSSTVFVVKLLDDRSDATALYGRIAIGVLILQDLAAVVFLSVSKGEPPSPWAAALVLLVPASWLLRRALSRTGHGELRVLFGVLMALGPGYALFEAVGVKGDLGALVMGALLASHPAATELSRHLFSLKELLLVGFFVSIGMHGTPSLGDVGVAALLLLLLPAQAVAYGGLLWLMRLRYRTTFLASLAMTNYSEFGLIVVAVGASTGLLTGDWVPTVALAVAASFVLCAAVNRRGVEIAASLEESLPLQRPERLIPDDRPIDVGRAQAVVLGMGRVGRAAFDRLRGEYGLKVAGVEHDGARVGELRAAGVNVVRADATDLDFWERVCAAGTVRVAVLAMPGENANLLAMDRLREAGFAGRVVALARYADEVGHLRKAGVDEVFHLYGTAGVQLADYAADLALGERWLEPGEARGRYPESEPGPQVPGERADTGAGRPTMDDGVT</sequence>
<keyword evidence="6 8" id="KW-0472">Membrane</keyword>
<dbReference type="GO" id="GO:1902600">
    <property type="term" value="P:proton transmembrane transport"/>
    <property type="evidence" value="ECO:0007669"/>
    <property type="project" value="InterPro"/>
</dbReference>
<dbReference type="InterPro" id="IPR006153">
    <property type="entry name" value="Cation/H_exchanger_TM"/>
</dbReference>
<evidence type="ECO:0000256" key="3">
    <source>
        <dbReference type="ARBA" id="ARBA00022448"/>
    </source>
</evidence>
<evidence type="ECO:0000256" key="8">
    <source>
        <dbReference type="SAM" id="Phobius"/>
    </source>
</evidence>
<evidence type="ECO:0000313" key="10">
    <source>
        <dbReference type="EMBL" id="MCF4120166.1"/>
    </source>
</evidence>
<dbReference type="SUPFAM" id="SSF51735">
    <property type="entry name" value="NAD(P)-binding Rossmann-fold domains"/>
    <property type="match status" value="1"/>
</dbReference>
<dbReference type="RefSeq" id="WP_236087879.1">
    <property type="nucleotide sequence ID" value="NZ_JAKGSG010000015.1"/>
</dbReference>
<reference evidence="10" key="1">
    <citation type="submission" date="2022-01" db="EMBL/GenBank/DDBJ databases">
        <title>Antribacter sp. nov., isolated from Guizhou of China.</title>
        <authorList>
            <person name="Chengliang C."/>
            <person name="Ya Z."/>
        </authorList>
    </citation>
    <scope>NUCLEOTIDE SEQUENCE</scope>
    <source>
        <strain evidence="10">KLBMP 9083</strain>
    </source>
</reference>
<dbReference type="AlphaFoldDB" id="A0AA41U680"/>
<comment type="subcellular location">
    <subcellularLocation>
        <location evidence="1">Membrane</location>
        <topology evidence="1">Multi-pass membrane protein</topology>
    </subcellularLocation>
</comment>
<dbReference type="GO" id="GO:0006813">
    <property type="term" value="P:potassium ion transport"/>
    <property type="evidence" value="ECO:0007669"/>
    <property type="project" value="InterPro"/>
</dbReference>
<gene>
    <name evidence="10" type="ORF">L1785_04160</name>
</gene>
<evidence type="ECO:0000256" key="7">
    <source>
        <dbReference type="SAM" id="MobiDB-lite"/>
    </source>
</evidence>
<feature type="domain" description="RCK N-terminal" evidence="9">
    <location>
        <begin position="387"/>
        <end position="505"/>
    </location>
</feature>
<feature type="transmembrane region" description="Helical" evidence="8">
    <location>
        <begin position="199"/>
        <end position="219"/>
    </location>
</feature>
<accession>A0AA41U680</accession>
<dbReference type="Pfam" id="PF00999">
    <property type="entry name" value="Na_H_Exchanger"/>
    <property type="match status" value="1"/>
</dbReference>
<dbReference type="Gene3D" id="3.40.50.720">
    <property type="entry name" value="NAD(P)-binding Rossmann-like Domain"/>
    <property type="match status" value="1"/>
</dbReference>
<keyword evidence="11" id="KW-1185">Reference proteome</keyword>
<dbReference type="GO" id="GO:0015297">
    <property type="term" value="F:antiporter activity"/>
    <property type="evidence" value="ECO:0007669"/>
    <property type="project" value="InterPro"/>
</dbReference>
<evidence type="ECO:0000256" key="4">
    <source>
        <dbReference type="ARBA" id="ARBA00022692"/>
    </source>
</evidence>
<organism evidence="10 11">
    <name type="scientific">Antribacter soli</name>
    <dbReference type="NCBI Taxonomy" id="2910976"/>
    <lineage>
        <taxon>Bacteria</taxon>
        <taxon>Bacillati</taxon>
        <taxon>Actinomycetota</taxon>
        <taxon>Actinomycetes</taxon>
        <taxon>Micrococcales</taxon>
        <taxon>Promicromonosporaceae</taxon>
        <taxon>Antribacter</taxon>
    </lineage>
</organism>
<evidence type="ECO:0000256" key="2">
    <source>
        <dbReference type="ARBA" id="ARBA00005551"/>
    </source>
</evidence>
<feature type="transmembrane region" description="Helical" evidence="8">
    <location>
        <begin position="76"/>
        <end position="105"/>
    </location>
</feature>
<dbReference type="PROSITE" id="PS51201">
    <property type="entry name" value="RCK_N"/>
    <property type="match status" value="1"/>
</dbReference>
<feature type="transmembrane region" description="Helical" evidence="8">
    <location>
        <begin position="170"/>
        <end position="187"/>
    </location>
</feature>
<evidence type="ECO:0000256" key="6">
    <source>
        <dbReference type="ARBA" id="ARBA00023136"/>
    </source>
</evidence>
<dbReference type="Proteomes" id="UP001165405">
    <property type="component" value="Unassembled WGS sequence"/>
</dbReference>
<dbReference type="Gene3D" id="1.20.1530.20">
    <property type="match status" value="1"/>
</dbReference>
<dbReference type="InterPro" id="IPR038770">
    <property type="entry name" value="Na+/solute_symporter_sf"/>
</dbReference>
<evidence type="ECO:0000256" key="5">
    <source>
        <dbReference type="ARBA" id="ARBA00022989"/>
    </source>
</evidence>
<feature type="transmembrane region" description="Helical" evidence="8">
    <location>
        <begin position="111"/>
        <end position="130"/>
    </location>
</feature>
<dbReference type="EMBL" id="JAKGSG010000015">
    <property type="protein sequence ID" value="MCF4120166.1"/>
    <property type="molecule type" value="Genomic_DNA"/>
</dbReference>
<evidence type="ECO:0000256" key="1">
    <source>
        <dbReference type="ARBA" id="ARBA00004141"/>
    </source>
</evidence>
<protein>
    <submittedName>
        <fullName evidence="10">Cation:proton antiporter</fullName>
    </submittedName>
</protein>